<accession>A0A0D2C7H0</accession>
<dbReference type="EMBL" id="KN847043">
    <property type="protein sequence ID" value="KIW27068.1"/>
    <property type="molecule type" value="Genomic_DNA"/>
</dbReference>
<evidence type="ECO:0000256" key="1">
    <source>
        <dbReference type="SAM" id="MobiDB-lite"/>
    </source>
</evidence>
<feature type="compositionally biased region" description="Basic residues" evidence="1">
    <location>
        <begin position="92"/>
        <end position="101"/>
    </location>
</feature>
<keyword evidence="3" id="KW-1185">Reference proteome</keyword>
<gene>
    <name evidence="2" type="ORF">PV07_06846</name>
</gene>
<dbReference type="AlphaFoldDB" id="A0A0D2C7H0"/>
<feature type="compositionally biased region" description="Basic and acidic residues" evidence="1">
    <location>
        <begin position="82"/>
        <end position="91"/>
    </location>
</feature>
<dbReference type="HOGENOM" id="CLU_1250558_0_0_1"/>
<proteinExistence type="predicted"/>
<name>A0A0D2C7H0_9EURO</name>
<reference evidence="2 3" key="1">
    <citation type="submission" date="2015-01" db="EMBL/GenBank/DDBJ databases">
        <title>The Genome Sequence of Cladophialophora immunda CBS83496.</title>
        <authorList>
            <consortium name="The Broad Institute Genomics Platform"/>
            <person name="Cuomo C."/>
            <person name="de Hoog S."/>
            <person name="Gorbushina A."/>
            <person name="Stielow B."/>
            <person name="Teixiera M."/>
            <person name="Abouelleil A."/>
            <person name="Chapman S.B."/>
            <person name="Priest M."/>
            <person name="Young S.K."/>
            <person name="Wortman J."/>
            <person name="Nusbaum C."/>
            <person name="Birren B."/>
        </authorList>
    </citation>
    <scope>NUCLEOTIDE SEQUENCE [LARGE SCALE GENOMIC DNA]</scope>
    <source>
        <strain evidence="2 3">CBS 83496</strain>
    </source>
</reference>
<evidence type="ECO:0000313" key="2">
    <source>
        <dbReference type="EMBL" id="KIW27068.1"/>
    </source>
</evidence>
<protein>
    <submittedName>
        <fullName evidence="2">Uncharacterized protein</fullName>
    </submittedName>
</protein>
<dbReference type="OrthoDB" id="4145876at2759"/>
<feature type="region of interest" description="Disordered" evidence="1">
    <location>
        <begin position="59"/>
        <end position="120"/>
    </location>
</feature>
<dbReference type="GeneID" id="27346040"/>
<organism evidence="2 3">
    <name type="scientific">Cladophialophora immunda</name>
    <dbReference type="NCBI Taxonomy" id="569365"/>
    <lineage>
        <taxon>Eukaryota</taxon>
        <taxon>Fungi</taxon>
        <taxon>Dikarya</taxon>
        <taxon>Ascomycota</taxon>
        <taxon>Pezizomycotina</taxon>
        <taxon>Eurotiomycetes</taxon>
        <taxon>Chaetothyriomycetidae</taxon>
        <taxon>Chaetothyriales</taxon>
        <taxon>Herpotrichiellaceae</taxon>
        <taxon>Cladophialophora</taxon>
    </lineage>
</organism>
<evidence type="ECO:0000313" key="3">
    <source>
        <dbReference type="Proteomes" id="UP000054466"/>
    </source>
</evidence>
<sequence>MSRGPVKGYIDVLEGRLYELESALLQVLPLVSNEQLDEITASIPPIPSRPHFRARFSQANGTAATPPPSEIVFHGAQPQQHHQQETEEKGNPRQRHHHQRHQQQSPQLIPPMGIGPHTCPLQRNQEYLKQMMSGSWHQQQHLPPLELGPFTNSEGPWPPPSPLLLAGDPLARQGQSPFSPARHSFDGGGGGGGGISEFDLTPEIFTRGSAARETTAATTNTPIMVSARGF</sequence>
<dbReference type="Proteomes" id="UP000054466">
    <property type="component" value="Unassembled WGS sequence"/>
</dbReference>
<dbReference type="VEuPathDB" id="FungiDB:PV07_06846"/>
<dbReference type="RefSeq" id="XP_016247284.1">
    <property type="nucleotide sequence ID" value="XM_016393865.1"/>
</dbReference>